<name>A0A0F9N5J1_9ZZZZ</name>
<sequence length="73" mass="8450">MNDNQVNDLVSWINKKCPPKDKQKLETVDVHSIFAIAWVWYCPSCDAYNIVDVGDDTVTCYKCEHRFIIGNKL</sequence>
<reference evidence="1" key="1">
    <citation type="journal article" date="2015" name="Nature">
        <title>Complex archaea that bridge the gap between prokaryotes and eukaryotes.</title>
        <authorList>
            <person name="Spang A."/>
            <person name="Saw J.H."/>
            <person name="Jorgensen S.L."/>
            <person name="Zaremba-Niedzwiedzka K."/>
            <person name="Martijn J."/>
            <person name="Lind A.E."/>
            <person name="van Eijk R."/>
            <person name="Schleper C."/>
            <person name="Guy L."/>
            <person name="Ettema T.J."/>
        </authorList>
    </citation>
    <scope>NUCLEOTIDE SEQUENCE</scope>
</reference>
<dbReference type="AlphaFoldDB" id="A0A0F9N5J1"/>
<comment type="caution">
    <text evidence="1">The sequence shown here is derived from an EMBL/GenBank/DDBJ whole genome shotgun (WGS) entry which is preliminary data.</text>
</comment>
<organism evidence="1">
    <name type="scientific">marine sediment metagenome</name>
    <dbReference type="NCBI Taxonomy" id="412755"/>
    <lineage>
        <taxon>unclassified sequences</taxon>
        <taxon>metagenomes</taxon>
        <taxon>ecological metagenomes</taxon>
    </lineage>
</organism>
<dbReference type="EMBL" id="LAZR01003779">
    <property type="protein sequence ID" value="KKN14820.1"/>
    <property type="molecule type" value="Genomic_DNA"/>
</dbReference>
<protein>
    <submittedName>
        <fullName evidence="1">Uncharacterized protein</fullName>
    </submittedName>
</protein>
<proteinExistence type="predicted"/>
<gene>
    <name evidence="1" type="ORF">LCGC14_0992290</name>
</gene>
<accession>A0A0F9N5J1</accession>
<dbReference type="SUPFAM" id="SSF57850">
    <property type="entry name" value="RING/U-box"/>
    <property type="match status" value="1"/>
</dbReference>
<evidence type="ECO:0000313" key="1">
    <source>
        <dbReference type="EMBL" id="KKN14820.1"/>
    </source>
</evidence>